<keyword evidence="1" id="KW-0472">Membrane</keyword>
<evidence type="ECO:0000313" key="3">
    <source>
        <dbReference type="Proteomes" id="UP001432039"/>
    </source>
</evidence>
<protein>
    <submittedName>
        <fullName evidence="2">Uncharacterized protein</fullName>
    </submittedName>
</protein>
<sequence length="193" mass="19995">MAAAATEVPHARRNTRAVAWGRITLATLAVGATIVAGAFTVASAQKDEGRARQVATAPDGSDALSAESGPLWSDGSVDPHSNTYWAQSNITLQNGEPLAALTLEVRITQTGGVATTGTWQTLPGDDFEATVHRSDTATVYRWTLKAGRTVPAGRHVFAGQYNHAPGGRDAGQDTYEATATTAAGAPYEVGGAF</sequence>
<name>A0ABZ1T503_STRVG</name>
<accession>A0ABZ1T503</accession>
<evidence type="ECO:0000256" key="1">
    <source>
        <dbReference type="SAM" id="Phobius"/>
    </source>
</evidence>
<dbReference type="EMBL" id="CP108090">
    <property type="protein sequence ID" value="WUQ10877.1"/>
    <property type="molecule type" value="Genomic_DNA"/>
</dbReference>
<proteinExistence type="predicted"/>
<organism evidence="2 3">
    <name type="scientific">Streptomyces virginiae</name>
    <name type="common">Streptomyces cinnamonensis</name>
    <dbReference type="NCBI Taxonomy" id="1961"/>
    <lineage>
        <taxon>Bacteria</taxon>
        <taxon>Bacillati</taxon>
        <taxon>Actinomycetota</taxon>
        <taxon>Actinomycetes</taxon>
        <taxon>Kitasatosporales</taxon>
        <taxon>Streptomycetaceae</taxon>
        <taxon>Streptomyces</taxon>
    </lineage>
</organism>
<keyword evidence="1" id="KW-1133">Transmembrane helix</keyword>
<evidence type="ECO:0000313" key="2">
    <source>
        <dbReference type="EMBL" id="WUQ10877.1"/>
    </source>
</evidence>
<dbReference type="Proteomes" id="UP001432039">
    <property type="component" value="Chromosome"/>
</dbReference>
<feature type="transmembrane region" description="Helical" evidence="1">
    <location>
        <begin position="20"/>
        <end position="42"/>
    </location>
</feature>
<dbReference type="RefSeq" id="WP_328960401.1">
    <property type="nucleotide sequence ID" value="NZ_CP108090.1"/>
</dbReference>
<keyword evidence="3" id="KW-1185">Reference proteome</keyword>
<keyword evidence="1" id="KW-0812">Transmembrane</keyword>
<gene>
    <name evidence="2" type="ORF">OG517_05230</name>
</gene>
<reference evidence="2" key="1">
    <citation type="submission" date="2022-10" db="EMBL/GenBank/DDBJ databases">
        <title>The complete genomes of actinobacterial strains from the NBC collection.</title>
        <authorList>
            <person name="Joergensen T.S."/>
            <person name="Alvarez Arevalo M."/>
            <person name="Sterndorff E.B."/>
            <person name="Faurdal D."/>
            <person name="Vuksanovic O."/>
            <person name="Mourched A.-S."/>
            <person name="Charusanti P."/>
            <person name="Shaw S."/>
            <person name="Blin K."/>
            <person name="Weber T."/>
        </authorList>
    </citation>
    <scope>NUCLEOTIDE SEQUENCE</scope>
    <source>
        <strain evidence="2">NBC_00248</strain>
    </source>
</reference>